<evidence type="ECO:0000313" key="3">
    <source>
        <dbReference type="Proteomes" id="UP000198601"/>
    </source>
</evidence>
<keyword evidence="3" id="KW-1185">Reference proteome</keyword>
<accession>A0A1G4P4V8</accession>
<gene>
    <name evidence="2" type="ORF">SAMN04487970_100163</name>
</gene>
<dbReference type="SUPFAM" id="SSF55383">
    <property type="entry name" value="Copper amine oxidase, domain N"/>
    <property type="match status" value="1"/>
</dbReference>
<dbReference type="InterPro" id="IPR036582">
    <property type="entry name" value="Mao_N_sf"/>
</dbReference>
<dbReference type="InterPro" id="IPR012854">
    <property type="entry name" value="Cu_amine_oxidase-like_N"/>
</dbReference>
<organism evidence="2 3">
    <name type="scientific">Paenibacillus tianmuensis</name>
    <dbReference type="NCBI Taxonomy" id="624147"/>
    <lineage>
        <taxon>Bacteria</taxon>
        <taxon>Bacillati</taxon>
        <taxon>Bacillota</taxon>
        <taxon>Bacilli</taxon>
        <taxon>Bacillales</taxon>
        <taxon>Paenibacillaceae</taxon>
        <taxon>Paenibacillus</taxon>
    </lineage>
</organism>
<reference evidence="3" key="1">
    <citation type="submission" date="2016-10" db="EMBL/GenBank/DDBJ databases">
        <authorList>
            <person name="Varghese N."/>
            <person name="Submissions S."/>
        </authorList>
    </citation>
    <scope>NUCLEOTIDE SEQUENCE [LARGE SCALE GENOMIC DNA]</scope>
    <source>
        <strain evidence="3">CGMCC 1.8946</strain>
    </source>
</reference>
<dbReference type="Proteomes" id="UP000198601">
    <property type="component" value="Unassembled WGS sequence"/>
</dbReference>
<dbReference type="EMBL" id="FMTT01000001">
    <property type="protein sequence ID" value="SCW27254.1"/>
    <property type="molecule type" value="Genomic_DNA"/>
</dbReference>
<dbReference type="OrthoDB" id="2680104at2"/>
<name>A0A1G4P4V8_9BACL</name>
<evidence type="ECO:0000259" key="1">
    <source>
        <dbReference type="Pfam" id="PF07833"/>
    </source>
</evidence>
<protein>
    <submittedName>
        <fullName evidence="2">Copper amine oxidase N-terminal domain-containing protein</fullName>
    </submittedName>
</protein>
<dbReference type="Pfam" id="PF07833">
    <property type="entry name" value="Cu_amine_oxidN1"/>
    <property type="match status" value="1"/>
</dbReference>
<feature type="domain" description="Copper amine oxidase-like N-terminal" evidence="1">
    <location>
        <begin position="50"/>
        <end position="155"/>
    </location>
</feature>
<sequence>MKRIPILLIFLMLFIAPENVKANEMLLQFKNNLLARENKSEATEIKVILDAYPVSFSGPPMITNSTTLVQFRPVFERLGLQIRWDEQNQIIIGQKEGTQIQLQIGNPNANVNGKAVVLPVTPTIVNGNTFVPIRFISESVDAKVEWDEKSRTVIIESKRQFASKDGKFHFTAYGLWKNIADITKSVDTGQMDVFGAQLAIRYFNYTLLLIYSDPKTADSLKNLKLAEYLEHVKKGRNIAKKEIIEEKQTKLFGFDALQIKYMNGNDWDKRIDTLLAFESYSHFYTILNSSYEDTYKSSSKQFQEILDSMTFRES</sequence>
<dbReference type="Gene3D" id="3.30.457.10">
    <property type="entry name" value="Copper amine oxidase-like, N-terminal domain"/>
    <property type="match status" value="1"/>
</dbReference>
<dbReference type="AlphaFoldDB" id="A0A1G4P4V8"/>
<dbReference type="STRING" id="624147.SAMN04487970_100163"/>
<evidence type="ECO:0000313" key="2">
    <source>
        <dbReference type="EMBL" id="SCW27254.1"/>
    </source>
</evidence>
<proteinExistence type="predicted"/>